<feature type="region of interest" description="Disordered" evidence="1">
    <location>
        <begin position="348"/>
        <end position="385"/>
    </location>
</feature>
<feature type="compositionally biased region" description="Polar residues" evidence="1">
    <location>
        <begin position="404"/>
        <end position="415"/>
    </location>
</feature>
<sequence length="519" mass="56214">MATSSADDGQANSTPQLDAAPASPHGPVHGPFFDLAVELRLKVYQQLFGFAEPIKLIVDGTGLFKHERTNPAADKIPVHVFRLNKKTYLEASPVLFKCNIFALDLSTLRAGLARPEPMYKHVESLEVCWTVGTCWGYVQTVKAAGEKMPALRKLELKFEQPRAVLAASLEFCSAIMACAPLIGSPELRLCAHLSESEEWTSGGADNRYDFPIRTALARAGSTLRDIQPHPNFHVSPLTRSILPELHLIQLTGKITPSLLHKIEQHVCEMGECTWVRTGEEDSQRHADGTNTGRRIHLRWGKSDGTLVRPCVPEVDMLQFYPELSKSEKKKIQEFFASFQQVVGGTPSVGFGNTTSRQPTTSGTDQAAVRPPEAHSDADRQTRRVGNGDYAHEDVNTATRPHAHNATSAASAQTGPATPAITHTPEENLQALQALPFANYHSDLVSEFAHPDTKDDEAAWAAVFAVIARDFGIASTGAGAGAGAGALAGAAQRHKNAFSICAHYAACTPDMYATEAILRA</sequence>
<gene>
    <name evidence="2" type="ORF">G647_08358</name>
</gene>
<feature type="compositionally biased region" description="Basic and acidic residues" evidence="1">
    <location>
        <begin position="371"/>
        <end position="381"/>
    </location>
</feature>
<dbReference type="RefSeq" id="XP_008730892.1">
    <property type="nucleotide sequence ID" value="XM_008732670.1"/>
</dbReference>
<feature type="region of interest" description="Disordered" evidence="1">
    <location>
        <begin position="1"/>
        <end position="23"/>
    </location>
</feature>
<feature type="region of interest" description="Disordered" evidence="1">
    <location>
        <begin position="401"/>
        <end position="421"/>
    </location>
</feature>
<evidence type="ECO:0000256" key="1">
    <source>
        <dbReference type="SAM" id="MobiDB-lite"/>
    </source>
</evidence>
<evidence type="ECO:0000313" key="2">
    <source>
        <dbReference type="EMBL" id="ETI20324.1"/>
    </source>
</evidence>
<accession>V9D085</accession>
<reference evidence="2 3" key="1">
    <citation type="submission" date="2013-03" db="EMBL/GenBank/DDBJ databases">
        <title>The Genome Sequence of Cladophialophora carrionii CBS 160.54.</title>
        <authorList>
            <consortium name="The Broad Institute Genomics Platform"/>
            <person name="Cuomo C."/>
            <person name="de Hoog S."/>
            <person name="Gorbushina A."/>
            <person name="Walker B."/>
            <person name="Young S.K."/>
            <person name="Zeng Q."/>
            <person name="Gargeya S."/>
            <person name="Fitzgerald M."/>
            <person name="Haas B."/>
            <person name="Abouelleil A."/>
            <person name="Allen A.W."/>
            <person name="Alvarado L."/>
            <person name="Arachchi H.M."/>
            <person name="Berlin A.M."/>
            <person name="Chapman S.B."/>
            <person name="Gainer-Dewar J."/>
            <person name="Goldberg J."/>
            <person name="Griggs A."/>
            <person name="Gujja S."/>
            <person name="Hansen M."/>
            <person name="Howarth C."/>
            <person name="Imamovic A."/>
            <person name="Ireland A."/>
            <person name="Larimer J."/>
            <person name="McCowan C."/>
            <person name="Murphy C."/>
            <person name="Pearson M."/>
            <person name="Poon T.W."/>
            <person name="Priest M."/>
            <person name="Roberts A."/>
            <person name="Saif S."/>
            <person name="Shea T."/>
            <person name="Sisk P."/>
            <person name="Sykes S."/>
            <person name="Wortman J."/>
            <person name="Nusbaum C."/>
            <person name="Birren B."/>
        </authorList>
    </citation>
    <scope>NUCLEOTIDE SEQUENCE [LARGE SCALE GENOMIC DNA]</scope>
    <source>
        <strain evidence="2 3">CBS 160.54</strain>
    </source>
</reference>
<dbReference type="HOGENOM" id="CLU_557763_0_0_1"/>
<name>V9D085_9EURO</name>
<dbReference type="Proteomes" id="UP000030678">
    <property type="component" value="Unassembled WGS sequence"/>
</dbReference>
<dbReference type="OrthoDB" id="2951834at2759"/>
<dbReference type="GeneID" id="19986851"/>
<dbReference type="EMBL" id="KB822708">
    <property type="protein sequence ID" value="ETI20324.1"/>
    <property type="molecule type" value="Genomic_DNA"/>
</dbReference>
<protein>
    <submittedName>
        <fullName evidence="2">Uncharacterized protein</fullName>
    </submittedName>
</protein>
<organism evidence="2 3">
    <name type="scientific">Cladophialophora carrionii CBS 160.54</name>
    <dbReference type="NCBI Taxonomy" id="1279043"/>
    <lineage>
        <taxon>Eukaryota</taxon>
        <taxon>Fungi</taxon>
        <taxon>Dikarya</taxon>
        <taxon>Ascomycota</taxon>
        <taxon>Pezizomycotina</taxon>
        <taxon>Eurotiomycetes</taxon>
        <taxon>Chaetothyriomycetidae</taxon>
        <taxon>Chaetothyriales</taxon>
        <taxon>Herpotrichiellaceae</taxon>
        <taxon>Cladophialophora</taxon>
    </lineage>
</organism>
<dbReference type="VEuPathDB" id="FungiDB:G647_08358"/>
<feature type="compositionally biased region" description="Polar residues" evidence="1">
    <location>
        <begin position="1"/>
        <end position="16"/>
    </location>
</feature>
<evidence type="ECO:0000313" key="3">
    <source>
        <dbReference type="Proteomes" id="UP000030678"/>
    </source>
</evidence>
<feature type="compositionally biased region" description="Polar residues" evidence="1">
    <location>
        <begin position="350"/>
        <end position="364"/>
    </location>
</feature>
<proteinExistence type="predicted"/>
<dbReference type="AlphaFoldDB" id="V9D085"/>